<name>A0ABV6NWK4_9ACTN</name>
<dbReference type="InterPro" id="IPR011990">
    <property type="entry name" value="TPR-like_helical_dom_sf"/>
</dbReference>
<evidence type="ECO:0000313" key="10">
    <source>
        <dbReference type="Proteomes" id="UP001589894"/>
    </source>
</evidence>
<dbReference type="InterPro" id="IPR001867">
    <property type="entry name" value="OmpR/PhoB-type_DNA-bd"/>
</dbReference>
<keyword evidence="7" id="KW-1133">Transmembrane helix</keyword>
<organism evidence="9 10">
    <name type="scientific">Plantactinospora siamensis</name>
    <dbReference type="NCBI Taxonomy" id="555372"/>
    <lineage>
        <taxon>Bacteria</taxon>
        <taxon>Bacillati</taxon>
        <taxon>Actinomycetota</taxon>
        <taxon>Actinomycetes</taxon>
        <taxon>Micromonosporales</taxon>
        <taxon>Micromonosporaceae</taxon>
        <taxon>Plantactinospora</taxon>
    </lineage>
</organism>
<sequence length="584" mass="62428">MAGEVRFEVLGPQRAWTGDRELDLGPGKQRAVLGVLLLRPGRPVPTTQILEAVWQEDLPANGPNVVQKYVAGLRRILEPERSPRAPGQLIGLTEAGYVLRAGRNAVDLCRFEDLVRQARVARSKGESAVAAAALRSGLDLWHGEPLGGLPGPYFAAARARLAEDRAAAVELWAELELSLGRHRDVATELVPLVAEMPLREGLRHALMLAQYRSGRQAEALAAYREIRTLLAEEHGLEPGKELRELHRRILRADPGLAGPPGISRTPVGPAAGPAVEPVSMPPPNPAALAFPPPPSMPSAGSPAWYGAPPPLPGTPPWPGGPTSGRRGASRGWLALATIAGTVVALGSLGMLTWAVVLGYALFRRSRRLAAAGIGYGLLAATFVAVAVNKDSEDFTRLDLLGVPALLVSWFVGAGHVVLLNRHVQAMVARLAGRAVPDNRRTAGVDPHRLRREQARYLLYHHPASRHELHIGRPDLPRGYDDGGLVDVNSVTEDVLRQLPGLSAEQGQQISMDRWLRGPYATMEDLAGRCLLPPAVTDGLREILVFLPPGPTPVPIPPPTSMPQPSPGSVPRPASGPHAVPDPSD</sequence>
<keyword evidence="7" id="KW-0812">Transmembrane</keyword>
<dbReference type="InterPro" id="IPR010994">
    <property type="entry name" value="RuvA_2-like"/>
</dbReference>
<feature type="compositionally biased region" description="Pro residues" evidence="6">
    <location>
        <begin position="550"/>
        <end position="569"/>
    </location>
</feature>
<dbReference type="InterPro" id="IPR016032">
    <property type="entry name" value="Sig_transdc_resp-reg_C-effctor"/>
</dbReference>
<feature type="transmembrane region" description="Helical" evidence="7">
    <location>
        <begin position="332"/>
        <end position="361"/>
    </location>
</feature>
<feature type="transmembrane region" description="Helical" evidence="7">
    <location>
        <begin position="399"/>
        <end position="419"/>
    </location>
</feature>
<dbReference type="Gene3D" id="1.25.40.10">
    <property type="entry name" value="Tetratricopeptide repeat domain"/>
    <property type="match status" value="1"/>
</dbReference>
<dbReference type="InterPro" id="IPR005158">
    <property type="entry name" value="BTAD"/>
</dbReference>
<gene>
    <name evidence="9" type="ORF">ACFFHU_13040</name>
</gene>
<feature type="DNA-binding region" description="OmpR/PhoB-type" evidence="5">
    <location>
        <begin position="1"/>
        <end position="101"/>
    </location>
</feature>
<keyword evidence="3 5" id="KW-0238">DNA-binding</keyword>
<dbReference type="RefSeq" id="WP_377338566.1">
    <property type="nucleotide sequence ID" value="NZ_JBHLUE010000010.1"/>
</dbReference>
<comment type="caution">
    <text evidence="9">The sequence shown here is derived from an EMBL/GenBank/DDBJ whole genome shotgun (WGS) entry which is preliminary data.</text>
</comment>
<dbReference type="Pfam" id="PF00486">
    <property type="entry name" value="Trans_reg_C"/>
    <property type="match status" value="1"/>
</dbReference>
<feature type="domain" description="OmpR/PhoB-type" evidence="8">
    <location>
        <begin position="1"/>
        <end position="101"/>
    </location>
</feature>
<feature type="region of interest" description="Disordered" evidence="6">
    <location>
        <begin position="550"/>
        <end position="584"/>
    </location>
</feature>
<feature type="region of interest" description="Disordered" evidence="6">
    <location>
        <begin position="254"/>
        <end position="273"/>
    </location>
</feature>
<feature type="region of interest" description="Disordered" evidence="6">
    <location>
        <begin position="299"/>
        <end position="325"/>
    </location>
</feature>
<protein>
    <submittedName>
        <fullName evidence="9">BTAD domain-containing putative transcriptional regulator</fullName>
    </submittedName>
</protein>
<dbReference type="SMART" id="SM00862">
    <property type="entry name" value="Trans_reg_C"/>
    <property type="match status" value="1"/>
</dbReference>
<dbReference type="InterPro" id="IPR051677">
    <property type="entry name" value="AfsR-DnrI-RedD_regulator"/>
</dbReference>
<dbReference type="PROSITE" id="PS51755">
    <property type="entry name" value="OMPR_PHOB"/>
    <property type="match status" value="1"/>
</dbReference>
<keyword evidence="2" id="KW-0805">Transcription regulation</keyword>
<dbReference type="EMBL" id="JBHLUE010000010">
    <property type="protein sequence ID" value="MFC0565056.1"/>
    <property type="molecule type" value="Genomic_DNA"/>
</dbReference>
<proteinExistence type="inferred from homology"/>
<feature type="transmembrane region" description="Helical" evidence="7">
    <location>
        <begin position="368"/>
        <end position="387"/>
    </location>
</feature>
<dbReference type="CDD" id="cd00383">
    <property type="entry name" value="trans_reg_C"/>
    <property type="match status" value="1"/>
</dbReference>
<keyword evidence="4" id="KW-0804">Transcription</keyword>
<dbReference type="SUPFAM" id="SSF48452">
    <property type="entry name" value="TPR-like"/>
    <property type="match status" value="1"/>
</dbReference>
<evidence type="ECO:0000256" key="5">
    <source>
        <dbReference type="PROSITE-ProRule" id="PRU01091"/>
    </source>
</evidence>
<dbReference type="InterPro" id="IPR036388">
    <property type="entry name" value="WH-like_DNA-bd_sf"/>
</dbReference>
<dbReference type="CDD" id="cd15831">
    <property type="entry name" value="BTAD"/>
    <property type="match status" value="1"/>
</dbReference>
<feature type="compositionally biased region" description="Pro residues" evidence="6">
    <location>
        <begin position="307"/>
        <end position="319"/>
    </location>
</feature>
<keyword evidence="7" id="KW-0472">Membrane</keyword>
<evidence type="ECO:0000256" key="2">
    <source>
        <dbReference type="ARBA" id="ARBA00023015"/>
    </source>
</evidence>
<evidence type="ECO:0000256" key="7">
    <source>
        <dbReference type="SAM" id="Phobius"/>
    </source>
</evidence>
<keyword evidence="10" id="KW-1185">Reference proteome</keyword>
<dbReference type="SMART" id="SM01043">
    <property type="entry name" value="BTAD"/>
    <property type="match status" value="1"/>
</dbReference>
<dbReference type="Proteomes" id="UP001589894">
    <property type="component" value="Unassembled WGS sequence"/>
</dbReference>
<evidence type="ECO:0000256" key="3">
    <source>
        <dbReference type="ARBA" id="ARBA00023125"/>
    </source>
</evidence>
<dbReference type="SUPFAM" id="SSF47781">
    <property type="entry name" value="RuvA domain 2-like"/>
    <property type="match status" value="1"/>
</dbReference>
<comment type="similarity">
    <text evidence="1">Belongs to the AfsR/DnrI/RedD regulatory family.</text>
</comment>
<evidence type="ECO:0000256" key="6">
    <source>
        <dbReference type="SAM" id="MobiDB-lite"/>
    </source>
</evidence>
<dbReference type="Gene3D" id="1.10.10.10">
    <property type="entry name" value="Winged helix-like DNA-binding domain superfamily/Winged helix DNA-binding domain"/>
    <property type="match status" value="1"/>
</dbReference>
<evidence type="ECO:0000256" key="1">
    <source>
        <dbReference type="ARBA" id="ARBA00005820"/>
    </source>
</evidence>
<accession>A0ABV6NWK4</accession>
<evidence type="ECO:0000313" key="9">
    <source>
        <dbReference type="EMBL" id="MFC0565056.1"/>
    </source>
</evidence>
<evidence type="ECO:0000259" key="8">
    <source>
        <dbReference type="PROSITE" id="PS51755"/>
    </source>
</evidence>
<dbReference type="PANTHER" id="PTHR35807">
    <property type="entry name" value="TRANSCRIPTIONAL REGULATOR REDD-RELATED"/>
    <property type="match status" value="1"/>
</dbReference>
<reference evidence="9 10" key="1">
    <citation type="submission" date="2024-09" db="EMBL/GenBank/DDBJ databases">
        <authorList>
            <person name="Sun Q."/>
            <person name="Mori K."/>
        </authorList>
    </citation>
    <scope>NUCLEOTIDE SEQUENCE [LARGE SCALE GENOMIC DNA]</scope>
    <source>
        <strain evidence="9 10">TBRC 2205</strain>
    </source>
</reference>
<evidence type="ECO:0000256" key="4">
    <source>
        <dbReference type="ARBA" id="ARBA00023163"/>
    </source>
</evidence>
<dbReference type="PANTHER" id="PTHR35807:SF1">
    <property type="entry name" value="TRANSCRIPTIONAL REGULATOR REDD"/>
    <property type="match status" value="1"/>
</dbReference>
<dbReference type="SUPFAM" id="SSF46894">
    <property type="entry name" value="C-terminal effector domain of the bipartite response regulators"/>
    <property type="match status" value="1"/>
</dbReference>
<dbReference type="Pfam" id="PF03704">
    <property type="entry name" value="BTAD"/>
    <property type="match status" value="1"/>
</dbReference>